<accession>A0AAD5IGA5</accession>
<evidence type="ECO:0000313" key="2">
    <source>
        <dbReference type="Proteomes" id="UP001064489"/>
    </source>
</evidence>
<protein>
    <submittedName>
        <fullName evidence="1">Uncharacterized protein</fullName>
    </submittedName>
</protein>
<name>A0AAD5IGA5_ACENE</name>
<reference evidence="1" key="1">
    <citation type="journal article" date="2022" name="Plant J.">
        <title>Strategies of tolerance reflected in two North American maple genomes.</title>
        <authorList>
            <person name="McEvoy S.L."/>
            <person name="Sezen U.U."/>
            <person name="Trouern-Trend A."/>
            <person name="McMahon S.M."/>
            <person name="Schaberg P.G."/>
            <person name="Yang J."/>
            <person name="Wegrzyn J.L."/>
            <person name="Swenson N.G."/>
        </authorList>
    </citation>
    <scope>NUCLEOTIDE SEQUENCE</scope>
    <source>
        <strain evidence="1">91603</strain>
    </source>
</reference>
<dbReference type="AlphaFoldDB" id="A0AAD5IGA5"/>
<sequence>MVSPTLFVEYPMFLEATLLSSTHSKSNVGHLGGEGTVIPSSGGCSLDNVSSIPILGDNLVNIGSSVQASWSLSSASVSSSSCTSLSRPSSNVGSLVPIPLLDVPTVRQVCSHLPREASPIPTVVVSSGGMIMTPLSSGDPS</sequence>
<keyword evidence="2" id="KW-1185">Reference proteome</keyword>
<comment type="caution">
    <text evidence="1">The sequence shown here is derived from an EMBL/GenBank/DDBJ whole genome shotgun (WGS) entry which is preliminary data.</text>
</comment>
<reference evidence="1" key="2">
    <citation type="submission" date="2023-02" db="EMBL/GenBank/DDBJ databases">
        <authorList>
            <person name="Swenson N.G."/>
            <person name="Wegrzyn J.L."/>
            <person name="Mcevoy S.L."/>
        </authorList>
    </citation>
    <scope>NUCLEOTIDE SEQUENCE</scope>
    <source>
        <strain evidence="1">91603</strain>
        <tissue evidence="1">Leaf</tissue>
    </source>
</reference>
<dbReference type="Proteomes" id="UP001064489">
    <property type="component" value="Chromosome 2"/>
</dbReference>
<evidence type="ECO:0000313" key="1">
    <source>
        <dbReference type="EMBL" id="KAI9161717.1"/>
    </source>
</evidence>
<gene>
    <name evidence="1" type="ORF">LWI28_020074</name>
</gene>
<organism evidence="1 2">
    <name type="scientific">Acer negundo</name>
    <name type="common">Box elder</name>
    <dbReference type="NCBI Taxonomy" id="4023"/>
    <lineage>
        <taxon>Eukaryota</taxon>
        <taxon>Viridiplantae</taxon>
        <taxon>Streptophyta</taxon>
        <taxon>Embryophyta</taxon>
        <taxon>Tracheophyta</taxon>
        <taxon>Spermatophyta</taxon>
        <taxon>Magnoliopsida</taxon>
        <taxon>eudicotyledons</taxon>
        <taxon>Gunneridae</taxon>
        <taxon>Pentapetalae</taxon>
        <taxon>rosids</taxon>
        <taxon>malvids</taxon>
        <taxon>Sapindales</taxon>
        <taxon>Sapindaceae</taxon>
        <taxon>Hippocastanoideae</taxon>
        <taxon>Acereae</taxon>
        <taxon>Acer</taxon>
    </lineage>
</organism>
<proteinExistence type="predicted"/>
<dbReference type="EMBL" id="JAJSOW010000106">
    <property type="protein sequence ID" value="KAI9161717.1"/>
    <property type="molecule type" value="Genomic_DNA"/>
</dbReference>